<keyword evidence="7 9" id="KW-0472">Membrane</keyword>
<feature type="transmembrane region" description="Helical" evidence="10">
    <location>
        <begin position="467"/>
        <end position="485"/>
    </location>
</feature>
<proteinExistence type="inferred from homology"/>
<evidence type="ECO:0000256" key="6">
    <source>
        <dbReference type="ARBA" id="ARBA00022989"/>
    </source>
</evidence>
<evidence type="ECO:0000256" key="10">
    <source>
        <dbReference type="SAM" id="Phobius"/>
    </source>
</evidence>
<feature type="transmembrane region" description="Helical" evidence="10">
    <location>
        <begin position="121"/>
        <end position="139"/>
    </location>
</feature>
<organism evidence="11 12">
    <name type="scientific">Gloeobacter morelensis MG652769</name>
    <dbReference type="NCBI Taxonomy" id="2781736"/>
    <lineage>
        <taxon>Bacteria</taxon>
        <taxon>Bacillati</taxon>
        <taxon>Cyanobacteriota</taxon>
        <taxon>Cyanophyceae</taxon>
        <taxon>Gloeobacterales</taxon>
        <taxon>Gloeobacteraceae</taxon>
        <taxon>Gloeobacter</taxon>
        <taxon>Gloeobacter morelensis</taxon>
    </lineage>
</organism>
<evidence type="ECO:0000313" key="11">
    <source>
        <dbReference type="EMBL" id="UFP93653.1"/>
    </source>
</evidence>
<keyword evidence="5 10" id="KW-0812">Transmembrane</keyword>
<evidence type="ECO:0000256" key="2">
    <source>
        <dbReference type="ARBA" id="ARBA00010323"/>
    </source>
</evidence>
<feature type="transmembrane region" description="Helical" evidence="10">
    <location>
        <begin position="151"/>
        <end position="170"/>
    </location>
</feature>
<evidence type="ECO:0000256" key="9">
    <source>
        <dbReference type="PIRNR" id="PIRNR016636"/>
    </source>
</evidence>
<comment type="similarity">
    <text evidence="2 9">Belongs to the membrane-bound acyltransferase family.</text>
</comment>
<dbReference type="PANTHER" id="PTHR13285">
    <property type="entry name" value="ACYLTRANSFERASE"/>
    <property type="match status" value="1"/>
</dbReference>
<evidence type="ECO:0000256" key="5">
    <source>
        <dbReference type="ARBA" id="ARBA00022692"/>
    </source>
</evidence>
<dbReference type="PIRSF" id="PIRSF500217">
    <property type="entry name" value="AlgI"/>
    <property type="match status" value="1"/>
</dbReference>
<sequence>MLFNSHLFIYLFLPAVLVLFFQIGKRRGQKPATLWLIAASLVFYAYWKSAYLWLLIASVTFNYAVGTWMGRKFAGQTPQAKLLLGVSVAANLGLLAYYKYTDFFLASTNAILGTGFALPNIVLPLAISFFTFNQIAYLVDAYQGKVEEYDFFNYCLFIVFFPHLIAGPIVHHRDIIPQFNKFNFSFESASVGLGLTIFSAGLFKKVVFADSIAVYATPVFAAAAKGVELTAAEAWLGALAYTLQLYFDFSGYSDMAVGLALLFGVRFPWNFDAPYKAASIIDFWRRWHITLSQFLRDYLYIPLGGNRKGPARRFVNLMLTMLLGGLWHGANWTFIVWGALHGFYIVLNHLWNDLQRRPGAGKLRPAPSIGAAVTFVAVVAGWVIFRSDSLATAGTMFKSMAGLQAEHAAAGLFPHLGFADPDWVPVSSVAGLLAVCWWAPSLKSLVERYEKEPPPAEGWSLRWRPSGGWAVWVGVIAWLALMLLARPTEFLYYQF</sequence>
<dbReference type="Proteomes" id="UP001054846">
    <property type="component" value="Chromosome"/>
</dbReference>
<dbReference type="Pfam" id="PF03062">
    <property type="entry name" value="MBOAT"/>
    <property type="match status" value="1"/>
</dbReference>
<dbReference type="InterPro" id="IPR051085">
    <property type="entry name" value="MB_O-acyltransferase"/>
</dbReference>
<dbReference type="InterPro" id="IPR004299">
    <property type="entry name" value="MBOAT_fam"/>
</dbReference>
<gene>
    <name evidence="11" type="ORF">ISF26_17965</name>
</gene>
<dbReference type="PANTHER" id="PTHR13285:SF23">
    <property type="entry name" value="TEICHOIC ACID D-ALANYLTRANSFERASE"/>
    <property type="match status" value="1"/>
</dbReference>
<keyword evidence="4 9" id="KW-0808">Transferase</keyword>
<protein>
    <submittedName>
        <fullName evidence="11">MBOAT family protein</fullName>
    </submittedName>
</protein>
<dbReference type="EMBL" id="CP063845">
    <property type="protein sequence ID" value="UFP93653.1"/>
    <property type="molecule type" value="Genomic_DNA"/>
</dbReference>
<feature type="transmembrane region" description="Helical" evidence="10">
    <location>
        <begin position="182"/>
        <end position="203"/>
    </location>
</feature>
<accession>A0ABY3PJ49</accession>
<name>A0ABY3PJ49_9CYAN</name>
<keyword evidence="6 10" id="KW-1133">Transmembrane helix</keyword>
<evidence type="ECO:0000256" key="3">
    <source>
        <dbReference type="ARBA" id="ARBA00022475"/>
    </source>
</evidence>
<feature type="transmembrane region" description="Helical" evidence="10">
    <location>
        <begin position="311"/>
        <end position="328"/>
    </location>
</feature>
<dbReference type="PIRSF" id="PIRSF016636">
    <property type="entry name" value="AlgI_DltB"/>
    <property type="match status" value="1"/>
</dbReference>
<evidence type="ECO:0000256" key="8">
    <source>
        <dbReference type="ARBA" id="ARBA00023315"/>
    </source>
</evidence>
<dbReference type="RefSeq" id="WP_230840703.1">
    <property type="nucleotide sequence ID" value="NZ_CP063845.1"/>
</dbReference>
<dbReference type="InterPro" id="IPR024194">
    <property type="entry name" value="Ac/AlaTfrase_AlgI/DltB"/>
</dbReference>
<keyword evidence="3 9" id="KW-1003">Cell membrane</keyword>
<feature type="transmembrane region" description="Helical" evidence="10">
    <location>
        <begin position="363"/>
        <end position="385"/>
    </location>
</feature>
<evidence type="ECO:0000256" key="7">
    <source>
        <dbReference type="ARBA" id="ARBA00023136"/>
    </source>
</evidence>
<feature type="transmembrane region" description="Helical" evidence="10">
    <location>
        <begin position="82"/>
        <end position="101"/>
    </location>
</feature>
<keyword evidence="12" id="KW-1185">Reference proteome</keyword>
<dbReference type="InterPro" id="IPR028362">
    <property type="entry name" value="AlgI"/>
</dbReference>
<evidence type="ECO:0000256" key="1">
    <source>
        <dbReference type="ARBA" id="ARBA00004651"/>
    </source>
</evidence>
<feature type="transmembrane region" description="Helical" evidence="10">
    <location>
        <begin position="6"/>
        <end position="24"/>
    </location>
</feature>
<reference evidence="11 12" key="1">
    <citation type="journal article" date="2021" name="Genome Biol. Evol.">
        <title>Complete Genome Sequencing of a Novel Gloeobacter Species from a Waterfall Cave in Mexico.</title>
        <authorList>
            <person name="Saw J.H."/>
            <person name="Cardona T."/>
            <person name="Montejano G."/>
        </authorList>
    </citation>
    <scope>NUCLEOTIDE SEQUENCE [LARGE SCALE GENOMIC DNA]</scope>
    <source>
        <strain evidence="11">MG652769</strain>
    </source>
</reference>
<keyword evidence="8 9" id="KW-0012">Acyltransferase</keyword>
<comment type="subcellular location">
    <subcellularLocation>
        <location evidence="1">Cell membrane</location>
        <topology evidence="1">Multi-pass membrane protein</topology>
    </subcellularLocation>
</comment>
<evidence type="ECO:0000256" key="4">
    <source>
        <dbReference type="ARBA" id="ARBA00022679"/>
    </source>
</evidence>
<evidence type="ECO:0000313" key="12">
    <source>
        <dbReference type="Proteomes" id="UP001054846"/>
    </source>
</evidence>